<feature type="region of interest" description="Disordered" evidence="4">
    <location>
        <begin position="242"/>
        <end position="368"/>
    </location>
</feature>
<feature type="compositionally biased region" description="Polar residues" evidence="4">
    <location>
        <begin position="111"/>
        <end position="127"/>
    </location>
</feature>
<dbReference type="PANTHER" id="PTHR46309:SF12">
    <property type="entry name" value="GB|AAC80581.1"/>
    <property type="match status" value="1"/>
</dbReference>
<protein>
    <submittedName>
        <fullName evidence="5">Uncharacterized protein</fullName>
    </submittedName>
</protein>
<dbReference type="EMBL" id="OB660671">
    <property type="protein sequence ID" value="CAD7225824.1"/>
    <property type="molecule type" value="Genomic_DNA"/>
</dbReference>
<dbReference type="InterPro" id="IPR013083">
    <property type="entry name" value="Znf_RING/FYVE/PHD"/>
</dbReference>
<keyword evidence="1" id="KW-0479">Metal-binding</keyword>
<dbReference type="PROSITE" id="PS01359">
    <property type="entry name" value="ZF_PHD_1"/>
    <property type="match status" value="1"/>
</dbReference>
<dbReference type="AlphaFoldDB" id="A0A7R8W6H5"/>
<name>A0A7R8W6H5_9CRUS</name>
<feature type="compositionally biased region" description="Low complexity" evidence="4">
    <location>
        <begin position="302"/>
        <end position="317"/>
    </location>
</feature>
<feature type="region of interest" description="Disordered" evidence="4">
    <location>
        <begin position="434"/>
        <end position="489"/>
    </location>
</feature>
<dbReference type="GO" id="GO:0008270">
    <property type="term" value="F:zinc ion binding"/>
    <property type="evidence" value="ECO:0007669"/>
    <property type="project" value="UniProtKB-KW"/>
</dbReference>
<evidence type="ECO:0000256" key="1">
    <source>
        <dbReference type="ARBA" id="ARBA00022723"/>
    </source>
</evidence>
<organism evidence="5">
    <name type="scientific">Cyprideis torosa</name>
    <dbReference type="NCBI Taxonomy" id="163714"/>
    <lineage>
        <taxon>Eukaryota</taxon>
        <taxon>Metazoa</taxon>
        <taxon>Ecdysozoa</taxon>
        <taxon>Arthropoda</taxon>
        <taxon>Crustacea</taxon>
        <taxon>Oligostraca</taxon>
        <taxon>Ostracoda</taxon>
        <taxon>Podocopa</taxon>
        <taxon>Podocopida</taxon>
        <taxon>Cytherocopina</taxon>
        <taxon>Cytheroidea</taxon>
        <taxon>Cytherideidae</taxon>
        <taxon>Cyprideis</taxon>
    </lineage>
</organism>
<feature type="compositionally biased region" description="Basic residues" evidence="4">
    <location>
        <begin position="435"/>
        <end position="444"/>
    </location>
</feature>
<dbReference type="InterPro" id="IPR019787">
    <property type="entry name" value="Znf_PHD-finger"/>
</dbReference>
<feature type="compositionally biased region" description="Pro residues" evidence="4">
    <location>
        <begin position="248"/>
        <end position="259"/>
    </location>
</feature>
<accession>A0A7R8W6H5</accession>
<feature type="compositionally biased region" description="Polar residues" evidence="4">
    <location>
        <begin position="460"/>
        <end position="470"/>
    </location>
</feature>
<keyword evidence="3" id="KW-0862">Zinc</keyword>
<dbReference type="InterPro" id="IPR001965">
    <property type="entry name" value="Znf_PHD"/>
</dbReference>
<reference evidence="5" key="1">
    <citation type="submission" date="2020-11" db="EMBL/GenBank/DDBJ databases">
        <authorList>
            <person name="Tran Van P."/>
        </authorList>
    </citation>
    <scope>NUCLEOTIDE SEQUENCE</scope>
</reference>
<keyword evidence="2" id="KW-0863">Zinc-finger</keyword>
<dbReference type="GO" id="GO:0006357">
    <property type="term" value="P:regulation of transcription by RNA polymerase II"/>
    <property type="evidence" value="ECO:0007669"/>
    <property type="project" value="TreeGrafter"/>
</dbReference>
<gene>
    <name evidence="5" type="ORF">CTOB1V02_LOCUS3756</name>
</gene>
<dbReference type="OrthoDB" id="336088at2759"/>
<dbReference type="SMART" id="SM00249">
    <property type="entry name" value="PHD"/>
    <property type="match status" value="1"/>
</dbReference>
<dbReference type="PANTHER" id="PTHR46309">
    <property type="entry name" value="PHD FINGER PROTEIN 12"/>
    <property type="match status" value="1"/>
</dbReference>
<dbReference type="Gene3D" id="3.30.40.10">
    <property type="entry name" value="Zinc/RING finger domain, C3HC4 (zinc finger)"/>
    <property type="match status" value="1"/>
</dbReference>
<dbReference type="InterPro" id="IPR019786">
    <property type="entry name" value="Zinc_finger_PHD-type_CS"/>
</dbReference>
<dbReference type="InterPro" id="IPR011011">
    <property type="entry name" value="Znf_FYVE_PHD"/>
</dbReference>
<evidence type="ECO:0000256" key="2">
    <source>
        <dbReference type="ARBA" id="ARBA00022771"/>
    </source>
</evidence>
<dbReference type="PROSITE" id="PS50016">
    <property type="entry name" value="ZF_PHD_2"/>
    <property type="match status" value="1"/>
</dbReference>
<feature type="compositionally biased region" description="Low complexity" evidence="4">
    <location>
        <begin position="266"/>
        <end position="291"/>
    </location>
</feature>
<dbReference type="InterPro" id="IPR042163">
    <property type="entry name" value="PHF12"/>
</dbReference>
<dbReference type="GO" id="GO:0003714">
    <property type="term" value="F:transcription corepressor activity"/>
    <property type="evidence" value="ECO:0007669"/>
    <property type="project" value="InterPro"/>
</dbReference>
<evidence type="ECO:0000256" key="3">
    <source>
        <dbReference type="ARBA" id="ARBA00022833"/>
    </source>
</evidence>
<dbReference type="Pfam" id="PF00628">
    <property type="entry name" value="PHD"/>
    <property type="match status" value="1"/>
</dbReference>
<proteinExistence type="predicted"/>
<feature type="region of interest" description="Disordered" evidence="4">
    <location>
        <begin position="62"/>
        <end position="135"/>
    </location>
</feature>
<evidence type="ECO:0000313" key="5">
    <source>
        <dbReference type="EMBL" id="CAD7225824.1"/>
    </source>
</evidence>
<dbReference type="GO" id="GO:0005634">
    <property type="term" value="C:nucleus"/>
    <property type="evidence" value="ECO:0007669"/>
    <property type="project" value="TreeGrafter"/>
</dbReference>
<sequence>MEVPQIQREMKAAIFEHHNVHHKLLEDPENDALKKELKKIERVILRLNARQLIIMEKFRRRLDPGSSPSSVAPQIPTPSPTRQSPDTTVTTSPPPPLGVSSTYPRFVASLNGESSRDSSVTPPSNSEDAPLLPKRTYLSPKRKGKFYLKKLSFNIHASDYSTPIPSPPPESDEKPLFGLPLPEDPELARKHCFLRYLGLISVSEAENIKSQRPERRRRRVKKNPNFIYGHFQVTSLSTSSSAKSASIIPPPPPPLPPVAPVNITTSSSPSSSLGENPTGSTSPSSSSDGMSLAPPPQPDPPSSTTESSSTALPSASTRAEEALGVGKRKRKELHPFTFPDPPGSSSSSSSYGKNPERRKSSELGQIGQDGHEEVCAKCREGGMLILCDTINCEASYHLSCVDLKSCPKGNWYCPQCTANRKNGVLLTQQNWPRTVPRKRGRGRPPKSSYVNGNLEGVPSLSANSSSMSEQPNKRKKKRMQALWTPKRQK</sequence>
<dbReference type="SUPFAM" id="SSF57903">
    <property type="entry name" value="FYVE/PHD zinc finger"/>
    <property type="match status" value="1"/>
</dbReference>
<dbReference type="CDD" id="cd15568">
    <property type="entry name" value="PHD5_NSD"/>
    <property type="match status" value="1"/>
</dbReference>
<evidence type="ECO:0000256" key="4">
    <source>
        <dbReference type="SAM" id="MobiDB-lite"/>
    </source>
</evidence>